<name>A0A544TFB0_9BACI</name>
<accession>A0A544TFB0</accession>
<protein>
    <recommendedName>
        <fullName evidence="3">DUF3196 domain-containing protein</fullName>
    </recommendedName>
</protein>
<dbReference type="AlphaFoldDB" id="A0A544TFB0"/>
<evidence type="ECO:0008006" key="3">
    <source>
        <dbReference type="Google" id="ProtNLM"/>
    </source>
</evidence>
<gene>
    <name evidence="1" type="ORF">FG383_07560</name>
</gene>
<dbReference type="RefSeq" id="WP_142606538.1">
    <property type="nucleotide sequence ID" value="NZ_VDGG01000013.1"/>
</dbReference>
<evidence type="ECO:0000313" key="2">
    <source>
        <dbReference type="Proteomes" id="UP000318937"/>
    </source>
</evidence>
<reference evidence="1 2" key="1">
    <citation type="submission" date="2019-05" db="EMBL/GenBank/DDBJ databases">
        <title>Psychrobacillus vulpis sp. nov., a new species isolated from feces of a red fox that inhabits in The Tablas de Daimiel Natural Park, Albacete, Spain.</title>
        <authorList>
            <person name="Rodriguez M."/>
            <person name="Reina J.C."/>
            <person name="Bejar V."/>
            <person name="Llamas I."/>
        </authorList>
    </citation>
    <scope>NUCLEOTIDE SEQUENCE [LARGE SCALE GENOMIC DNA]</scope>
    <source>
        <strain evidence="1 2">NHI-2</strain>
    </source>
</reference>
<evidence type="ECO:0000313" key="1">
    <source>
        <dbReference type="EMBL" id="TQR16145.1"/>
    </source>
</evidence>
<keyword evidence="2" id="KW-1185">Reference proteome</keyword>
<comment type="caution">
    <text evidence="1">The sequence shown here is derived from an EMBL/GenBank/DDBJ whole genome shotgun (WGS) entry which is preliminary data.</text>
</comment>
<dbReference type="Proteomes" id="UP000318937">
    <property type="component" value="Unassembled WGS sequence"/>
</dbReference>
<proteinExistence type="predicted"/>
<dbReference type="SUPFAM" id="SSF116965">
    <property type="entry name" value="Hypothetical protein MPN330"/>
    <property type="match status" value="1"/>
</dbReference>
<sequence length="334" mass="38198">MKKKQHVPRTKENIIYFPGMVEKLIADGLAFAEQNNHIEAAKCFDQAKEHIELDDTILIVYILSLLETQRQQEAKVICEDLLKKRSSLFEQIVELYLTILLDLKAYHEVDSVLNKLLVDKRFTNERKKNFLQLKELSGRLAREQDSFLAEDNEIIPSVDKERFVLDEFVKLNLLEQEALLQEAFHQDVSEAILNIIEIVQSKKVSPAIQTLALLLLSANGESTEIQIEKFGFKQMVNPVSPPRPNAIDRIELVNRYIQDILEKDPSKLQLTVGLVHSHAYALFPFDWAGYSDEAVAQAYVNFIDTLFGNESVQSNELYELISLLEASTEAIGHE</sequence>
<dbReference type="OrthoDB" id="2364593at2"/>
<organism evidence="1 2">
    <name type="scientific">Psychrobacillus soli</name>
    <dbReference type="NCBI Taxonomy" id="1543965"/>
    <lineage>
        <taxon>Bacteria</taxon>
        <taxon>Bacillati</taxon>
        <taxon>Bacillota</taxon>
        <taxon>Bacilli</taxon>
        <taxon>Bacillales</taxon>
        <taxon>Bacillaceae</taxon>
        <taxon>Psychrobacillus</taxon>
    </lineage>
</organism>
<dbReference type="EMBL" id="VDGG01000013">
    <property type="protein sequence ID" value="TQR16145.1"/>
    <property type="molecule type" value="Genomic_DNA"/>
</dbReference>